<dbReference type="PROSITE" id="PS00086">
    <property type="entry name" value="CYTOCHROME_P450"/>
    <property type="match status" value="1"/>
</dbReference>
<protein>
    <recommendedName>
        <fullName evidence="17">Cytochrome P450 2K1-like</fullName>
    </recommendedName>
</protein>
<dbReference type="Pfam" id="PF00067">
    <property type="entry name" value="p450"/>
    <property type="match status" value="1"/>
</dbReference>
<dbReference type="InterPro" id="IPR017972">
    <property type="entry name" value="Cyt_P450_CS"/>
</dbReference>
<evidence type="ECO:0000256" key="8">
    <source>
        <dbReference type="ARBA" id="ARBA00022848"/>
    </source>
</evidence>
<dbReference type="Gene3D" id="1.10.630.10">
    <property type="entry name" value="Cytochrome P450"/>
    <property type="match status" value="1"/>
</dbReference>
<evidence type="ECO:0000256" key="5">
    <source>
        <dbReference type="ARBA" id="ARBA00022617"/>
    </source>
</evidence>
<organism evidence="15 16">
    <name type="scientific">Coilia grayii</name>
    <name type="common">Gray's grenadier anchovy</name>
    <dbReference type="NCBI Taxonomy" id="363190"/>
    <lineage>
        <taxon>Eukaryota</taxon>
        <taxon>Metazoa</taxon>
        <taxon>Chordata</taxon>
        <taxon>Craniata</taxon>
        <taxon>Vertebrata</taxon>
        <taxon>Euteleostomi</taxon>
        <taxon>Actinopterygii</taxon>
        <taxon>Neopterygii</taxon>
        <taxon>Teleostei</taxon>
        <taxon>Clupei</taxon>
        <taxon>Clupeiformes</taxon>
        <taxon>Clupeoidei</taxon>
        <taxon>Engraulidae</taxon>
        <taxon>Coilinae</taxon>
        <taxon>Coilia</taxon>
    </lineage>
</organism>
<evidence type="ECO:0000256" key="1">
    <source>
        <dbReference type="ARBA" id="ARBA00001971"/>
    </source>
</evidence>
<evidence type="ECO:0000256" key="4">
    <source>
        <dbReference type="ARBA" id="ARBA00010617"/>
    </source>
</evidence>
<evidence type="ECO:0008006" key="17">
    <source>
        <dbReference type="Google" id="ProtNLM"/>
    </source>
</evidence>
<keyword evidence="6 13" id="KW-0479">Metal-binding</keyword>
<gene>
    <name evidence="15" type="ORF">ACEWY4_003071</name>
</gene>
<reference evidence="15 16" key="1">
    <citation type="submission" date="2024-09" db="EMBL/GenBank/DDBJ databases">
        <title>A chromosome-level genome assembly of Gray's grenadier anchovy, Coilia grayii.</title>
        <authorList>
            <person name="Fu Z."/>
        </authorList>
    </citation>
    <scope>NUCLEOTIDE SEQUENCE [LARGE SCALE GENOMIC DNA]</scope>
    <source>
        <strain evidence="15">G4</strain>
        <tissue evidence="15">Muscle</tissue>
    </source>
</reference>
<comment type="similarity">
    <text evidence="4 14">Belongs to the cytochrome P450 family.</text>
</comment>
<evidence type="ECO:0000256" key="12">
    <source>
        <dbReference type="ARBA" id="ARBA00023136"/>
    </source>
</evidence>
<evidence type="ECO:0000256" key="7">
    <source>
        <dbReference type="ARBA" id="ARBA00022824"/>
    </source>
</evidence>
<evidence type="ECO:0000313" key="16">
    <source>
        <dbReference type="Proteomes" id="UP001591681"/>
    </source>
</evidence>
<dbReference type="PRINTS" id="PR00385">
    <property type="entry name" value="P450"/>
</dbReference>
<evidence type="ECO:0000313" key="15">
    <source>
        <dbReference type="EMBL" id="KAL2101310.1"/>
    </source>
</evidence>
<dbReference type="GO" id="GO:0004497">
    <property type="term" value="F:monooxygenase activity"/>
    <property type="evidence" value="ECO:0007669"/>
    <property type="project" value="UniProtKB-KW"/>
</dbReference>
<keyword evidence="16" id="KW-1185">Reference proteome</keyword>
<dbReference type="GO" id="GO:0046222">
    <property type="term" value="P:aflatoxin metabolic process"/>
    <property type="evidence" value="ECO:0007669"/>
    <property type="project" value="UniProtKB-ARBA"/>
</dbReference>
<comment type="caution">
    <text evidence="15">The sequence shown here is derived from an EMBL/GenBank/DDBJ whole genome shotgun (WGS) entry which is preliminary data.</text>
</comment>
<keyword evidence="7" id="KW-0256">Endoplasmic reticulum</keyword>
<dbReference type="InterPro" id="IPR036396">
    <property type="entry name" value="Cyt_P450_sf"/>
</dbReference>
<dbReference type="PANTHER" id="PTHR24300:SF319">
    <property type="entry name" value="CYTOCHROME P450, FAMILY 2, SUBFAMILY AC, POLYPEPTIDE 1"/>
    <property type="match status" value="1"/>
</dbReference>
<evidence type="ECO:0000256" key="3">
    <source>
        <dbReference type="ARBA" id="ARBA00004586"/>
    </source>
</evidence>
<dbReference type="InterPro" id="IPR050182">
    <property type="entry name" value="Cytochrome_P450_fam2"/>
</dbReference>
<dbReference type="GO" id="GO:0005789">
    <property type="term" value="C:endoplasmic reticulum membrane"/>
    <property type="evidence" value="ECO:0007669"/>
    <property type="project" value="UniProtKB-SubCell"/>
</dbReference>
<keyword evidence="11 14" id="KW-0503">Monooxygenase</keyword>
<dbReference type="InterPro" id="IPR001128">
    <property type="entry name" value="Cyt_P450"/>
</dbReference>
<dbReference type="PRINTS" id="PR00463">
    <property type="entry name" value="EP450I"/>
</dbReference>
<evidence type="ECO:0000256" key="10">
    <source>
        <dbReference type="ARBA" id="ARBA00023004"/>
    </source>
</evidence>
<sequence>MALLEGVIQVPSAFPLLVAVLLLLFVYFHSVGLSNAQKGKAPPGPRPLPVLGNLLLLNLKKPYDSLFELSKKYGSIFSIYFGPKKAVVLVGYKTVRQALVNHAEEFGDRELSPLFNSLNDNHGIIFSNGENWKEMRRFALTNLRNFGMGKRRGEEKIIEEAQHLIQVFEKFKGVPFDTTQPVNYAVSNIICAIVYGSRFEYDDPRFKVMVKRANENIRLAGSASVQLYNMFPWLKPLLRNVSHVLKNVADNLKDIQSYINNLQETLNPQDSRGFIDSFLIHQQSKEKLEQNASLFNEKNLLFCVANLFAAGTDTTGTTVRWGLLLMAKYPHIQDRVQEEIDRVVGGRQPVVEDRKSLPYTDAVIHEIQRVANIVPLNLPHTTRCDVHFQGFFIEKGTTVIPLLTSVLRDESEWAKPYMFHPEHFLDDQGRFIKRDAFMPFSAGRRACLGESLARMELFLFFTSLLQRFRFTAPPGVLEDELDLTPVLGITLNPSPHKLCALSRS</sequence>
<keyword evidence="5 13" id="KW-0349">Heme</keyword>
<accession>A0ABD1KQ82</accession>
<dbReference type="FunFam" id="1.10.630.10:FF:000010">
    <property type="entry name" value="cytochrome P450 2W1 isoform X2"/>
    <property type="match status" value="1"/>
</dbReference>
<comment type="cofactor">
    <cofactor evidence="1 13">
        <name>heme</name>
        <dbReference type="ChEBI" id="CHEBI:30413"/>
    </cofactor>
</comment>
<dbReference type="Proteomes" id="UP001591681">
    <property type="component" value="Unassembled WGS sequence"/>
</dbReference>
<evidence type="ECO:0000256" key="2">
    <source>
        <dbReference type="ARBA" id="ARBA00004524"/>
    </source>
</evidence>
<keyword evidence="8" id="KW-0492">Microsome</keyword>
<keyword evidence="12" id="KW-0472">Membrane</keyword>
<evidence type="ECO:0000256" key="11">
    <source>
        <dbReference type="ARBA" id="ARBA00023033"/>
    </source>
</evidence>
<name>A0ABD1KQ82_9TELE</name>
<comment type="subcellular location">
    <subcellularLocation>
        <location evidence="3">Endoplasmic reticulum membrane</location>
    </subcellularLocation>
    <subcellularLocation>
        <location evidence="2">Microsome membrane</location>
    </subcellularLocation>
</comment>
<dbReference type="GO" id="GO:0046872">
    <property type="term" value="F:metal ion binding"/>
    <property type="evidence" value="ECO:0007669"/>
    <property type="project" value="UniProtKB-KW"/>
</dbReference>
<keyword evidence="9 14" id="KW-0560">Oxidoreductase</keyword>
<evidence type="ECO:0000256" key="13">
    <source>
        <dbReference type="PIRSR" id="PIRSR602401-1"/>
    </source>
</evidence>
<dbReference type="PANTHER" id="PTHR24300">
    <property type="entry name" value="CYTOCHROME P450 508A4-RELATED"/>
    <property type="match status" value="1"/>
</dbReference>
<feature type="binding site" description="axial binding residue" evidence="13">
    <location>
        <position position="447"/>
    </location>
    <ligand>
        <name>heme</name>
        <dbReference type="ChEBI" id="CHEBI:30413"/>
    </ligand>
    <ligandPart>
        <name>Fe</name>
        <dbReference type="ChEBI" id="CHEBI:18248"/>
    </ligandPart>
</feature>
<proteinExistence type="inferred from homology"/>
<dbReference type="AlphaFoldDB" id="A0ABD1KQ82"/>
<keyword evidence="10 13" id="KW-0408">Iron</keyword>
<dbReference type="EMBL" id="JBHFQA010000003">
    <property type="protein sequence ID" value="KAL2101310.1"/>
    <property type="molecule type" value="Genomic_DNA"/>
</dbReference>
<evidence type="ECO:0000256" key="6">
    <source>
        <dbReference type="ARBA" id="ARBA00022723"/>
    </source>
</evidence>
<dbReference type="InterPro" id="IPR002401">
    <property type="entry name" value="Cyt_P450_E_grp-I"/>
</dbReference>
<dbReference type="SUPFAM" id="SSF48264">
    <property type="entry name" value="Cytochrome P450"/>
    <property type="match status" value="1"/>
</dbReference>
<evidence type="ECO:0000256" key="9">
    <source>
        <dbReference type="ARBA" id="ARBA00023002"/>
    </source>
</evidence>
<evidence type="ECO:0000256" key="14">
    <source>
        <dbReference type="RuleBase" id="RU000461"/>
    </source>
</evidence>